<sequence length="691" mass="74561">MVRAWARPDVETTEGIEKARAIASEESGRFRTPTGMSGYIVPVLAVGWCLFQLSISSWLLLESTYIRSIHLAFAMAITFFGYPAFRKTFNKGFMKFISPPDRIPLIDWIMAFVAAAAALYIAVDYEGVSMRMGMPNQRDIIFGVLLVVTLLEATRRTVGPALVVVAVAFTAYCFLGPYMPGVLAFKGTSLSRYITQISLSTEGIYGIPLSVSARIVFYFVFFGAMLERAGAGRYFIELAMSLLGGFKGGPAKAAIVGSALTGMVSGSSVANIVTTGTFTIPLMKSVGYPPKKAAAIEVAASTDGQLAPPIMGAAAFIIAEYLSVAYIDVIKAAAIPAFASYAALFWIVHIEASKLGLKGLPREQLPRFWETLKSGIHFLLPLTVLVYELVIPRHTPELAAFRAIIVLVAIIIIRAIVIALREGESVKYHLIHAGRLLVESMVAGSKNMVTVAIATSAAGIIVGVVTMGLGGLITELVAALSRGNILLMLIITAVASLILGMGLPTTATYIVMASLTAPAIVHVGAMNGFEVPLMAAHLFCFFFGILADDTPPVGLAAYAASAIANSEPIPTGLQGFTYDLRTAILPFMFIFNHDLILHNVNSIPQALLIFATACIGNFAFASATQGWFVTRNKFYEVPLLLAVTLIMMRPDLIASWVGVPYEQRYFMYIPGIVLWILVMIMQKLRARRTNS</sequence>
<evidence type="ECO:0000259" key="2">
    <source>
        <dbReference type="Pfam" id="PF06808"/>
    </source>
</evidence>
<feature type="transmembrane region" description="Helical" evidence="1">
    <location>
        <begin position="399"/>
        <end position="420"/>
    </location>
</feature>
<organism evidence="3 4">
    <name type="scientific">Thermodesulforhabdus norvegica</name>
    <dbReference type="NCBI Taxonomy" id="39841"/>
    <lineage>
        <taxon>Bacteria</taxon>
        <taxon>Pseudomonadati</taxon>
        <taxon>Thermodesulfobacteriota</taxon>
        <taxon>Syntrophobacteria</taxon>
        <taxon>Syntrophobacterales</taxon>
        <taxon>Thermodesulforhabdaceae</taxon>
        <taxon>Thermodesulforhabdus</taxon>
    </lineage>
</organism>
<name>A0A1I4T7H3_9BACT</name>
<reference evidence="3 4" key="1">
    <citation type="submission" date="2016-10" db="EMBL/GenBank/DDBJ databases">
        <authorList>
            <person name="de Groot N.N."/>
        </authorList>
    </citation>
    <scope>NUCLEOTIDE SEQUENCE [LARGE SCALE GENOMIC DNA]</scope>
    <source>
        <strain evidence="3 4">DSM 9990</strain>
    </source>
</reference>
<accession>A0A1I4T7H3</accession>
<feature type="transmembrane region" description="Helical" evidence="1">
    <location>
        <begin position="65"/>
        <end position="85"/>
    </location>
</feature>
<feature type="domain" description="TRAP C4-dicarboxylate transport system permease DctM subunit" evidence="2">
    <location>
        <begin position="146"/>
        <end position="599"/>
    </location>
</feature>
<evidence type="ECO:0000256" key="1">
    <source>
        <dbReference type="SAM" id="Phobius"/>
    </source>
</evidence>
<feature type="transmembrane region" description="Helical" evidence="1">
    <location>
        <begin position="607"/>
        <end position="630"/>
    </location>
</feature>
<feature type="transmembrane region" description="Helical" evidence="1">
    <location>
        <begin position="485"/>
        <end position="511"/>
    </location>
</feature>
<dbReference type="InterPro" id="IPR011853">
    <property type="entry name" value="TRAP_DctM-Dct_fused"/>
</dbReference>
<evidence type="ECO:0000313" key="3">
    <source>
        <dbReference type="EMBL" id="SFM72649.1"/>
    </source>
</evidence>
<feature type="transmembrane region" description="Helical" evidence="1">
    <location>
        <begin position="523"/>
        <end position="546"/>
    </location>
</feature>
<dbReference type="EMBL" id="FOUU01000003">
    <property type="protein sequence ID" value="SFM72649.1"/>
    <property type="molecule type" value="Genomic_DNA"/>
</dbReference>
<dbReference type="NCBIfam" id="TIGR02123">
    <property type="entry name" value="TRAP_fused"/>
    <property type="match status" value="1"/>
</dbReference>
<feature type="transmembrane region" description="Helical" evidence="1">
    <location>
        <begin position="161"/>
        <end position="185"/>
    </location>
</feature>
<gene>
    <name evidence="3" type="ORF">SAMN05660836_01272</name>
</gene>
<dbReference type="Pfam" id="PF06808">
    <property type="entry name" value="DctM"/>
    <property type="match status" value="1"/>
</dbReference>
<feature type="transmembrane region" description="Helical" evidence="1">
    <location>
        <begin position="105"/>
        <end position="123"/>
    </location>
</feature>
<keyword evidence="1" id="KW-1133">Transmembrane helix</keyword>
<feature type="transmembrane region" description="Helical" evidence="1">
    <location>
        <begin position="449"/>
        <end position="473"/>
    </location>
</feature>
<evidence type="ECO:0000313" key="4">
    <source>
        <dbReference type="Proteomes" id="UP000199611"/>
    </source>
</evidence>
<feature type="transmembrane region" description="Helical" evidence="1">
    <location>
        <begin position="205"/>
        <end position="226"/>
    </location>
</feature>
<dbReference type="STRING" id="39841.SAMN05660836_01272"/>
<protein>
    <submittedName>
        <fullName evidence="3">TRAP transporter, 4TM/12TM fusion protein</fullName>
    </submittedName>
</protein>
<feature type="transmembrane region" description="Helical" evidence="1">
    <location>
        <begin position="39"/>
        <end position="59"/>
    </location>
</feature>
<dbReference type="RefSeq" id="WP_093394351.1">
    <property type="nucleotide sequence ID" value="NZ_FOUU01000003.1"/>
</dbReference>
<keyword evidence="1" id="KW-0472">Membrane</keyword>
<feature type="transmembrane region" description="Helical" evidence="1">
    <location>
        <begin position="333"/>
        <end position="350"/>
    </location>
</feature>
<feature type="transmembrane region" description="Helical" evidence="1">
    <location>
        <begin position="665"/>
        <end position="681"/>
    </location>
</feature>
<dbReference type="AlphaFoldDB" id="A0A1I4T7H3"/>
<dbReference type="Proteomes" id="UP000199611">
    <property type="component" value="Unassembled WGS sequence"/>
</dbReference>
<feature type="transmembrane region" description="Helical" evidence="1">
    <location>
        <begin position="306"/>
        <end position="327"/>
    </location>
</feature>
<dbReference type="InterPro" id="IPR010656">
    <property type="entry name" value="DctM"/>
</dbReference>
<keyword evidence="4" id="KW-1185">Reference proteome</keyword>
<keyword evidence="1" id="KW-0812">Transmembrane</keyword>
<proteinExistence type="predicted"/>
<dbReference type="InterPro" id="IPR021814">
    <property type="entry name" value="DUF3394"/>
</dbReference>
<feature type="transmembrane region" description="Helical" evidence="1">
    <location>
        <begin position="371"/>
        <end position="387"/>
    </location>
</feature>
<dbReference type="Pfam" id="PF11874">
    <property type="entry name" value="DUF3394"/>
    <property type="match status" value="1"/>
</dbReference>
<dbReference type="PANTHER" id="PTHR43849:SF2">
    <property type="entry name" value="BLL3936 PROTEIN"/>
    <property type="match status" value="1"/>
</dbReference>
<dbReference type="PANTHER" id="PTHR43849">
    <property type="entry name" value="BLL3936 PROTEIN"/>
    <property type="match status" value="1"/>
</dbReference>
<dbReference type="OrthoDB" id="9759894at2"/>